<evidence type="ECO:0000313" key="1">
    <source>
        <dbReference type="EMBL" id="OMO95052.1"/>
    </source>
</evidence>
<reference evidence="2" key="1">
    <citation type="submission" date="2013-09" db="EMBL/GenBank/DDBJ databases">
        <title>Corchorus olitorius genome sequencing.</title>
        <authorList>
            <person name="Alam M."/>
            <person name="Haque M.S."/>
            <person name="Islam M.S."/>
            <person name="Emdad E.M."/>
            <person name="Islam M.M."/>
            <person name="Ahmed B."/>
            <person name="Halim A."/>
            <person name="Hossen Q.M.M."/>
            <person name="Hossain M.Z."/>
            <person name="Ahmed R."/>
            <person name="Khan M.M."/>
            <person name="Islam R."/>
            <person name="Rashid M.M."/>
            <person name="Khan S.A."/>
            <person name="Rahman M.S."/>
            <person name="Alam M."/>
            <person name="Yahiya A.S."/>
            <person name="Khan M.S."/>
            <person name="Azam M.S."/>
            <person name="Haque T."/>
            <person name="Lashkar M.Z.H."/>
            <person name="Akhand A.I."/>
            <person name="Morshed G."/>
            <person name="Roy S."/>
            <person name="Uddin K.S."/>
            <person name="Rabeya T."/>
            <person name="Hossain A.S."/>
            <person name="Chowdhury A."/>
            <person name="Snigdha A.R."/>
            <person name="Mortoza M.S."/>
            <person name="Matin S.A."/>
            <person name="Hoque S.M.E."/>
            <person name="Islam M.K."/>
            <person name="Roy D.K."/>
            <person name="Haider R."/>
            <person name="Moosa M.M."/>
            <person name="Elias S.M."/>
            <person name="Hasan A.M."/>
            <person name="Jahan S."/>
            <person name="Shafiuddin M."/>
            <person name="Mahmood N."/>
            <person name="Shommy N.S."/>
        </authorList>
    </citation>
    <scope>NUCLEOTIDE SEQUENCE [LARGE SCALE GENOMIC DNA]</scope>
    <source>
        <strain evidence="2">cv. O-4</strain>
    </source>
</reference>
<sequence>MSQEFIKVNVDSSAKGLPGLSAEGEGLAEVAN</sequence>
<comment type="caution">
    <text evidence="1">The sequence shown here is derived from an EMBL/GenBank/DDBJ whole genome shotgun (WGS) entry which is preliminary data.</text>
</comment>
<dbReference type="AlphaFoldDB" id="A0A1R3JJM6"/>
<accession>A0A1R3JJM6</accession>
<name>A0A1R3JJM6_9ROSI</name>
<protein>
    <submittedName>
        <fullName evidence="1">Uncharacterized protein</fullName>
    </submittedName>
</protein>
<proteinExistence type="predicted"/>
<gene>
    <name evidence="1" type="ORF">COLO4_16087</name>
</gene>
<dbReference type="EMBL" id="AWUE01015899">
    <property type="protein sequence ID" value="OMO95052.1"/>
    <property type="molecule type" value="Genomic_DNA"/>
</dbReference>
<keyword evidence="2" id="KW-1185">Reference proteome</keyword>
<evidence type="ECO:0000313" key="2">
    <source>
        <dbReference type="Proteomes" id="UP000187203"/>
    </source>
</evidence>
<organism evidence="1 2">
    <name type="scientific">Corchorus olitorius</name>
    <dbReference type="NCBI Taxonomy" id="93759"/>
    <lineage>
        <taxon>Eukaryota</taxon>
        <taxon>Viridiplantae</taxon>
        <taxon>Streptophyta</taxon>
        <taxon>Embryophyta</taxon>
        <taxon>Tracheophyta</taxon>
        <taxon>Spermatophyta</taxon>
        <taxon>Magnoliopsida</taxon>
        <taxon>eudicotyledons</taxon>
        <taxon>Gunneridae</taxon>
        <taxon>Pentapetalae</taxon>
        <taxon>rosids</taxon>
        <taxon>malvids</taxon>
        <taxon>Malvales</taxon>
        <taxon>Malvaceae</taxon>
        <taxon>Grewioideae</taxon>
        <taxon>Apeibeae</taxon>
        <taxon>Corchorus</taxon>
    </lineage>
</organism>
<dbReference type="Proteomes" id="UP000187203">
    <property type="component" value="Unassembled WGS sequence"/>
</dbReference>